<evidence type="ECO:0000259" key="7">
    <source>
        <dbReference type="PROSITE" id="PS51186"/>
    </source>
</evidence>
<gene>
    <name evidence="8" type="ORF">M472_08875</name>
</gene>
<evidence type="ECO:0000256" key="4">
    <source>
        <dbReference type="ARBA" id="ARBA00022984"/>
    </source>
</evidence>
<proteinExistence type="inferred from homology"/>
<dbReference type="InterPro" id="IPR000182">
    <property type="entry name" value="GNAT_dom"/>
</dbReference>
<dbReference type="PROSITE" id="PS51191">
    <property type="entry name" value="FEMABX"/>
    <property type="match status" value="1"/>
</dbReference>
<dbReference type="InterPro" id="IPR003447">
    <property type="entry name" value="FEMABX"/>
</dbReference>
<keyword evidence="3" id="KW-0133">Cell shape</keyword>
<dbReference type="PROSITE" id="PS51186">
    <property type="entry name" value="GNAT"/>
    <property type="match status" value="1"/>
</dbReference>
<evidence type="ECO:0000256" key="6">
    <source>
        <dbReference type="ARBA" id="ARBA00023316"/>
    </source>
</evidence>
<evidence type="ECO:0000256" key="3">
    <source>
        <dbReference type="ARBA" id="ARBA00022960"/>
    </source>
</evidence>
<protein>
    <recommendedName>
        <fullName evidence="7">N-acetyltransferase domain-containing protein</fullName>
    </recommendedName>
</protein>
<accession>U2HTN6</accession>
<comment type="caution">
    <text evidence="8">The sequence shown here is derived from an EMBL/GenBank/DDBJ whole genome shotgun (WGS) entry which is preliminary data.</text>
</comment>
<dbReference type="Gene3D" id="3.40.630.30">
    <property type="match status" value="1"/>
</dbReference>
<evidence type="ECO:0000256" key="1">
    <source>
        <dbReference type="ARBA" id="ARBA00009943"/>
    </source>
</evidence>
<comment type="similarity">
    <text evidence="1">Belongs to the FemABX family.</text>
</comment>
<dbReference type="GO" id="GO:0016755">
    <property type="term" value="F:aminoacyltransferase activity"/>
    <property type="evidence" value="ECO:0007669"/>
    <property type="project" value="InterPro"/>
</dbReference>
<dbReference type="STRING" id="1346330.M472_08875"/>
<keyword evidence="2" id="KW-0808">Transferase</keyword>
<dbReference type="InterPro" id="IPR016181">
    <property type="entry name" value="Acyl_CoA_acyltransferase"/>
</dbReference>
<dbReference type="eggNOG" id="COG2348">
    <property type="taxonomic scope" value="Bacteria"/>
</dbReference>
<dbReference type="PANTHER" id="PTHR36174">
    <property type="entry name" value="LIPID II:GLYCINE GLYCYLTRANSFERASE"/>
    <property type="match status" value="1"/>
</dbReference>
<dbReference type="GO" id="GO:0009252">
    <property type="term" value="P:peptidoglycan biosynthetic process"/>
    <property type="evidence" value="ECO:0007669"/>
    <property type="project" value="UniProtKB-KW"/>
</dbReference>
<dbReference type="SUPFAM" id="SSF55729">
    <property type="entry name" value="Acyl-CoA N-acyltransferases (Nat)"/>
    <property type="match status" value="1"/>
</dbReference>
<keyword evidence="4" id="KW-0573">Peptidoglycan synthesis</keyword>
<organism evidence="8 9">
    <name type="scientific">Sphingobacterium paucimobilis HER1398</name>
    <dbReference type="NCBI Taxonomy" id="1346330"/>
    <lineage>
        <taxon>Bacteria</taxon>
        <taxon>Pseudomonadati</taxon>
        <taxon>Bacteroidota</taxon>
        <taxon>Sphingobacteriia</taxon>
        <taxon>Sphingobacteriales</taxon>
        <taxon>Sphingobacteriaceae</taxon>
        <taxon>Sphingobacterium</taxon>
    </lineage>
</organism>
<dbReference type="PATRIC" id="fig|1346330.5.peg.2213"/>
<evidence type="ECO:0000256" key="5">
    <source>
        <dbReference type="ARBA" id="ARBA00023315"/>
    </source>
</evidence>
<evidence type="ECO:0000313" key="9">
    <source>
        <dbReference type="Proteomes" id="UP000016584"/>
    </source>
</evidence>
<reference evidence="8 9" key="1">
    <citation type="journal article" date="2013" name="Genome Announc.">
        <title>The Draft Genome Sequence of Sphingomonas paucimobilis Strain HER1398 (Proteobacteria), Host to the Giant PAU Phage, Indicates That It Is a Member of the Genus Sphingobacterium (Bacteroidetes).</title>
        <authorList>
            <person name="White R.A.III."/>
            <person name="Suttle C.A."/>
        </authorList>
    </citation>
    <scope>NUCLEOTIDE SEQUENCE [LARGE SCALE GENOMIC DNA]</scope>
    <source>
        <strain evidence="8 9">HER1398</strain>
    </source>
</reference>
<dbReference type="GO" id="GO:0071555">
    <property type="term" value="P:cell wall organization"/>
    <property type="evidence" value="ECO:0007669"/>
    <property type="project" value="UniProtKB-KW"/>
</dbReference>
<dbReference type="Proteomes" id="UP000016584">
    <property type="component" value="Unassembled WGS sequence"/>
</dbReference>
<evidence type="ECO:0000256" key="2">
    <source>
        <dbReference type="ARBA" id="ARBA00022679"/>
    </source>
</evidence>
<dbReference type="GO" id="GO:0008360">
    <property type="term" value="P:regulation of cell shape"/>
    <property type="evidence" value="ECO:0007669"/>
    <property type="project" value="UniProtKB-KW"/>
</dbReference>
<dbReference type="InterPro" id="IPR050644">
    <property type="entry name" value="PG_Glycine_Bridge_Synth"/>
</dbReference>
<dbReference type="EMBL" id="ATDL01000015">
    <property type="protein sequence ID" value="ERJ58882.1"/>
    <property type="molecule type" value="Genomic_DNA"/>
</dbReference>
<evidence type="ECO:0000313" key="8">
    <source>
        <dbReference type="EMBL" id="ERJ58882.1"/>
    </source>
</evidence>
<keyword evidence="6" id="KW-0961">Cell wall biogenesis/degradation</keyword>
<name>U2HTN6_9SPHI</name>
<dbReference type="Pfam" id="PF02388">
    <property type="entry name" value="FemAB"/>
    <property type="match status" value="2"/>
</dbReference>
<dbReference type="PANTHER" id="PTHR36174:SF1">
    <property type="entry name" value="LIPID II:GLYCINE GLYCYLTRANSFERASE"/>
    <property type="match status" value="1"/>
</dbReference>
<sequence>MFAAFSLPASPKGRLLIGHFYNRELQTGVMIADIQDKEVDSLYKTGIIQQTAYWSTVKKLQGLESQAFNFKTRFSDLYTDTEDTSYFVGDFLVILQAVDEDHCIAYVPYGPEVEPSEENQGFFLEQLSESLRSQLPHNCIMIRYDLSWESHWAKDDDCYDLHGNWLGVPERRIQEMRLNFNTEHWNLHKANTDILPSNTIFMNLKHDDDILLGNMKAKTRYNINLATRKGVRIRALGLESLEVWYDLYRQTAERNNFFLHDINNFRIILSARANDTLSPAEVYLLVAEVEDKPLAAMFLVVAANRGTYLYGASATENRNYMATYALQWRAMQIARDKGCTEYDFFGVAPQADPSHPMYGLYRFKSGFGGDIYHRLGCWDYPLDRQKYQYYISMEFKNQSYHLS</sequence>
<feature type="domain" description="N-acetyltransferase" evidence="7">
    <location>
        <begin position="231"/>
        <end position="394"/>
    </location>
</feature>
<dbReference type="GO" id="GO:0016747">
    <property type="term" value="F:acyltransferase activity, transferring groups other than amino-acyl groups"/>
    <property type="evidence" value="ECO:0007669"/>
    <property type="project" value="InterPro"/>
</dbReference>
<keyword evidence="9" id="KW-1185">Reference proteome</keyword>
<dbReference type="RefSeq" id="WP_021070375.1">
    <property type="nucleotide sequence ID" value="NZ_ATDL01000015.1"/>
</dbReference>
<dbReference type="AlphaFoldDB" id="U2HTN6"/>
<keyword evidence="5" id="KW-0012">Acyltransferase</keyword>